<sequence>MARCVCCAAHLKCLNVFSKSTTTSFYTVPRVLVSTAISFDISNDNALADSTSPHPIYPRVVLKKGKANLFREGNPVVYGGAVDRVIGRPPPQTGDVVMVTDGTEKAIGWGMFNSVSMYRVRLMQMEDEIRRLSGLIVDVFGGHAVVVSSAAWVERYQSKVERAIKHATGISCITWRPSVEILKEEGLQMEIPKTSGLMEFIQVVENGVKFMVSFEGQKTGFYADQRENRLLLRSCSKDKSVLDLCCYTGGFALNAAVGGATSITGIDSSSPALELAQMNIELNNLDTKRINFQKADITEYMRSAVADGTTWDIVVLDPPKLAPTRKVLQRAAAKYRALNSLAMRLIKPGGLFMTCSCSGAVTQSGAFLSILKEAASSSKRRITQLRYAGAGADHPLDPAFPEGAYLTNVMLRVM</sequence>
<keyword evidence="2" id="KW-1185">Reference proteome</keyword>
<dbReference type="Proteomes" id="UP001162992">
    <property type="component" value="Chromosome 2"/>
</dbReference>
<accession>A0ACC2ELN6</accession>
<evidence type="ECO:0000313" key="2">
    <source>
        <dbReference type="Proteomes" id="UP001162992"/>
    </source>
</evidence>
<proteinExistence type="predicted"/>
<dbReference type="EMBL" id="CM055093">
    <property type="protein sequence ID" value="KAJ7567382.1"/>
    <property type="molecule type" value="Genomic_DNA"/>
</dbReference>
<comment type="caution">
    <text evidence="1">The sequence shown here is derived from an EMBL/GenBank/DDBJ whole genome shotgun (WGS) entry which is preliminary data.</text>
</comment>
<organism evidence="1 2">
    <name type="scientific">Diphasiastrum complanatum</name>
    <name type="common">Issler's clubmoss</name>
    <name type="synonym">Lycopodium complanatum</name>
    <dbReference type="NCBI Taxonomy" id="34168"/>
    <lineage>
        <taxon>Eukaryota</taxon>
        <taxon>Viridiplantae</taxon>
        <taxon>Streptophyta</taxon>
        <taxon>Embryophyta</taxon>
        <taxon>Tracheophyta</taxon>
        <taxon>Lycopodiopsida</taxon>
        <taxon>Lycopodiales</taxon>
        <taxon>Lycopodiaceae</taxon>
        <taxon>Lycopodioideae</taxon>
        <taxon>Diphasiastrum</taxon>
    </lineage>
</organism>
<evidence type="ECO:0000313" key="1">
    <source>
        <dbReference type="EMBL" id="KAJ7567382.1"/>
    </source>
</evidence>
<gene>
    <name evidence="1" type="ORF">O6H91_02G144500</name>
</gene>
<protein>
    <submittedName>
        <fullName evidence="1">Uncharacterized protein</fullName>
    </submittedName>
</protein>
<reference evidence="2" key="1">
    <citation type="journal article" date="2024" name="Proc. Natl. Acad. Sci. U.S.A.">
        <title>Extraordinary preservation of gene collinearity over three hundred million years revealed in homosporous lycophytes.</title>
        <authorList>
            <person name="Li C."/>
            <person name="Wickell D."/>
            <person name="Kuo L.Y."/>
            <person name="Chen X."/>
            <person name="Nie B."/>
            <person name="Liao X."/>
            <person name="Peng D."/>
            <person name="Ji J."/>
            <person name="Jenkins J."/>
            <person name="Williams M."/>
            <person name="Shu S."/>
            <person name="Plott C."/>
            <person name="Barry K."/>
            <person name="Rajasekar S."/>
            <person name="Grimwood J."/>
            <person name="Han X."/>
            <person name="Sun S."/>
            <person name="Hou Z."/>
            <person name="He W."/>
            <person name="Dai G."/>
            <person name="Sun C."/>
            <person name="Schmutz J."/>
            <person name="Leebens-Mack J.H."/>
            <person name="Li F.W."/>
            <person name="Wang L."/>
        </authorList>
    </citation>
    <scope>NUCLEOTIDE SEQUENCE [LARGE SCALE GENOMIC DNA]</scope>
    <source>
        <strain evidence="2">cv. PW_Plant_1</strain>
    </source>
</reference>
<name>A0ACC2ELN6_DIPCM</name>